<feature type="domain" description="Aldehyde dehydrogenase" evidence="5">
    <location>
        <begin position="24"/>
        <end position="477"/>
    </location>
</feature>
<dbReference type="InterPro" id="IPR029510">
    <property type="entry name" value="Ald_DH_CS_GLU"/>
</dbReference>
<dbReference type="SUPFAM" id="SSF53720">
    <property type="entry name" value="ALDH-like"/>
    <property type="match status" value="1"/>
</dbReference>
<dbReference type="InterPro" id="IPR015590">
    <property type="entry name" value="Aldehyde_DH_dom"/>
</dbReference>
<dbReference type="Pfam" id="PF00171">
    <property type="entry name" value="Aldedh"/>
    <property type="match status" value="1"/>
</dbReference>
<evidence type="ECO:0000256" key="4">
    <source>
        <dbReference type="RuleBase" id="RU003345"/>
    </source>
</evidence>
<dbReference type="EMBL" id="BSUL01000001">
    <property type="protein sequence ID" value="GMA27360.1"/>
    <property type="molecule type" value="Genomic_DNA"/>
</dbReference>
<organism evidence="6 7">
    <name type="scientific">Arenivirga flava</name>
    <dbReference type="NCBI Taxonomy" id="1930060"/>
    <lineage>
        <taxon>Bacteria</taxon>
        <taxon>Bacillati</taxon>
        <taxon>Actinomycetota</taxon>
        <taxon>Actinomycetes</taxon>
        <taxon>Micrococcales</taxon>
        <taxon>Microbacteriaceae</taxon>
        <taxon>Arenivirga</taxon>
    </lineage>
</organism>
<proteinExistence type="inferred from homology"/>
<dbReference type="InterPro" id="IPR050740">
    <property type="entry name" value="Aldehyde_DH_Superfamily"/>
</dbReference>
<dbReference type="GO" id="GO:0009450">
    <property type="term" value="P:gamma-aminobutyric acid catabolic process"/>
    <property type="evidence" value="ECO:0007669"/>
    <property type="project" value="TreeGrafter"/>
</dbReference>
<protein>
    <submittedName>
        <fullName evidence="6">NAD-dependent succinate-semialdehyde dehydrogenase</fullName>
    </submittedName>
</protein>
<evidence type="ECO:0000259" key="5">
    <source>
        <dbReference type="Pfam" id="PF00171"/>
    </source>
</evidence>
<evidence type="ECO:0000256" key="2">
    <source>
        <dbReference type="ARBA" id="ARBA00023002"/>
    </source>
</evidence>
<evidence type="ECO:0000313" key="7">
    <source>
        <dbReference type="Proteomes" id="UP001157160"/>
    </source>
</evidence>
<dbReference type="FunFam" id="3.40.605.10:FF:000007">
    <property type="entry name" value="NAD/NADP-dependent betaine aldehyde dehydrogenase"/>
    <property type="match status" value="1"/>
</dbReference>
<dbReference type="FunFam" id="3.40.309.10:FF:000004">
    <property type="entry name" value="Succinate-semialdehyde dehydrogenase I"/>
    <property type="match status" value="1"/>
</dbReference>
<dbReference type="CDD" id="cd07103">
    <property type="entry name" value="ALDH_F5_SSADH_GabD"/>
    <property type="match status" value="1"/>
</dbReference>
<dbReference type="PROSITE" id="PS00687">
    <property type="entry name" value="ALDEHYDE_DEHYDR_GLU"/>
    <property type="match status" value="1"/>
</dbReference>
<comment type="similarity">
    <text evidence="1 4">Belongs to the aldehyde dehydrogenase family.</text>
</comment>
<dbReference type="InterPro" id="IPR016161">
    <property type="entry name" value="Ald_DH/histidinol_DH"/>
</dbReference>
<dbReference type="InterPro" id="IPR016163">
    <property type="entry name" value="Ald_DH_C"/>
</dbReference>
<dbReference type="PANTHER" id="PTHR43353">
    <property type="entry name" value="SUCCINATE-SEMIALDEHYDE DEHYDROGENASE, MITOCHONDRIAL"/>
    <property type="match status" value="1"/>
</dbReference>
<dbReference type="GO" id="GO:0004777">
    <property type="term" value="F:succinate-semialdehyde dehydrogenase (NAD+) activity"/>
    <property type="evidence" value="ECO:0007669"/>
    <property type="project" value="TreeGrafter"/>
</dbReference>
<dbReference type="Proteomes" id="UP001157160">
    <property type="component" value="Unassembled WGS sequence"/>
</dbReference>
<dbReference type="AlphaFoldDB" id="A0AA37XAG0"/>
<reference evidence="6 7" key="1">
    <citation type="journal article" date="2014" name="Int. J. Syst. Evol. Microbiol.">
        <title>Complete genome sequence of Corynebacterium casei LMG S-19264T (=DSM 44701T), isolated from a smear-ripened cheese.</title>
        <authorList>
            <consortium name="US DOE Joint Genome Institute (JGI-PGF)"/>
            <person name="Walter F."/>
            <person name="Albersmeier A."/>
            <person name="Kalinowski J."/>
            <person name="Ruckert C."/>
        </authorList>
    </citation>
    <scope>NUCLEOTIDE SEQUENCE [LARGE SCALE GENOMIC DNA]</scope>
    <source>
        <strain evidence="6 7">NBRC 112289</strain>
    </source>
</reference>
<name>A0AA37XAG0_9MICO</name>
<evidence type="ECO:0000256" key="3">
    <source>
        <dbReference type="PROSITE-ProRule" id="PRU10007"/>
    </source>
</evidence>
<sequence length="484" mass="50871">MSAATDPTALLDAVPRGLLIGGGWRTAERTFDVRDPSDGAVLAAVADADGDDALDALAAAHEAFPAWRDTAPRERAEVLRRAFDLLEARAEQAALLISLEMGKSLEEARGEVRYGGEFLRWFAEEAVRMGGRTARLPEGGGTMIVERRAVGPCYLVTPWNFPLAMATRKIAPALAAGCTVVLKPADATPLTSLWFAELLREAGVPDGVVNVVTTSRADAVSDALLADPRLAKLSFTGSTPVGRQLLAQSAGQLLRTSMELGGNAPFLVFEDADLEQAVESAMAAKFRNIGQACTAANRFLVHASVAEAFTARLAERAGALRLGRGTDDGVDLGPLIRTSAAERCAELVADALDRGAVLRTGGSRRDGAFFEPTVLADVPAGARVLEEEVFGPIAPITTFADEDEAVALANATPYGLVAYACTADVTRAHRLLRRIRSGMLGINTGVVSNAAAPFGGVGHSGFGREGGEEGIEEYLEVVYGLIAD</sequence>
<evidence type="ECO:0000256" key="1">
    <source>
        <dbReference type="ARBA" id="ARBA00009986"/>
    </source>
</evidence>
<gene>
    <name evidence="6" type="ORF">GCM10025874_06130</name>
</gene>
<comment type="caution">
    <text evidence="6">The sequence shown here is derived from an EMBL/GenBank/DDBJ whole genome shotgun (WGS) entry which is preliminary data.</text>
</comment>
<accession>A0AA37XAG0</accession>
<dbReference type="Gene3D" id="3.40.309.10">
    <property type="entry name" value="Aldehyde Dehydrogenase, Chain A, domain 2"/>
    <property type="match status" value="1"/>
</dbReference>
<feature type="active site" evidence="3">
    <location>
        <position position="259"/>
    </location>
</feature>
<evidence type="ECO:0000313" key="6">
    <source>
        <dbReference type="EMBL" id="GMA27360.1"/>
    </source>
</evidence>
<dbReference type="InterPro" id="IPR016162">
    <property type="entry name" value="Ald_DH_N"/>
</dbReference>
<keyword evidence="2 4" id="KW-0560">Oxidoreductase</keyword>
<dbReference type="PANTHER" id="PTHR43353:SF5">
    <property type="entry name" value="SUCCINATE-SEMIALDEHYDE DEHYDROGENASE, MITOCHONDRIAL"/>
    <property type="match status" value="1"/>
</dbReference>
<dbReference type="RefSeq" id="WP_284229895.1">
    <property type="nucleotide sequence ID" value="NZ_BSUL01000001.1"/>
</dbReference>
<keyword evidence="7" id="KW-1185">Reference proteome</keyword>
<dbReference type="Gene3D" id="3.40.605.10">
    <property type="entry name" value="Aldehyde Dehydrogenase, Chain A, domain 1"/>
    <property type="match status" value="1"/>
</dbReference>